<evidence type="ECO:0000313" key="4">
    <source>
        <dbReference type="Proteomes" id="UP000251889"/>
    </source>
</evidence>
<dbReference type="OrthoDB" id="214253at2"/>
<dbReference type="GO" id="GO:0005737">
    <property type="term" value="C:cytoplasm"/>
    <property type="evidence" value="ECO:0007669"/>
    <property type="project" value="TreeGrafter"/>
</dbReference>
<feature type="domain" description="FAD dependent oxidoreductase" evidence="2">
    <location>
        <begin position="9"/>
        <end position="332"/>
    </location>
</feature>
<keyword evidence="1" id="KW-0560">Oxidoreductase</keyword>
<dbReference type="AlphaFoldDB" id="A0A364YAS9"/>
<protein>
    <recommendedName>
        <fullName evidence="2">FAD dependent oxidoreductase domain-containing protein</fullName>
    </recommendedName>
</protein>
<evidence type="ECO:0000313" key="3">
    <source>
        <dbReference type="EMBL" id="RAW03409.1"/>
    </source>
</evidence>
<evidence type="ECO:0000259" key="2">
    <source>
        <dbReference type="Pfam" id="PF01266"/>
    </source>
</evidence>
<dbReference type="PANTHER" id="PTHR13847:SF289">
    <property type="entry name" value="GLYCINE OXIDASE"/>
    <property type="match status" value="1"/>
</dbReference>
<dbReference type="InterPro" id="IPR036188">
    <property type="entry name" value="FAD/NAD-bd_sf"/>
</dbReference>
<dbReference type="Gene3D" id="3.50.50.60">
    <property type="entry name" value="FAD/NAD(P)-binding domain"/>
    <property type="match status" value="1"/>
</dbReference>
<dbReference type="Proteomes" id="UP000251889">
    <property type="component" value="Unassembled WGS sequence"/>
</dbReference>
<gene>
    <name evidence="3" type="ORF">DQQ10_04800</name>
</gene>
<reference evidence="3 4" key="1">
    <citation type="submission" date="2018-06" db="EMBL/GenBank/DDBJ databases">
        <title>Chryseolinea flavus sp. nov., a member of the phylum Bacteroidetes isolated from soil.</title>
        <authorList>
            <person name="Li Y."/>
            <person name="Wang J."/>
        </authorList>
    </citation>
    <scope>NUCLEOTIDE SEQUENCE [LARGE SCALE GENOMIC DNA]</scope>
    <source>
        <strain evidence="3 4">SDU1-6</strain>
    </source>
</reference>
<organism evidence="3 4">
    <name type="scientific">Pseudochryseolinea flava</name>
    <dbReference type="NCBI Taxonomy" id="2059302"/>
    <lineage>
        <taxon>Bacteria</taxon>
        <taxon>Pseudomonadati</taxon>
        <taxon>Bacteroidota</taxon>
        <taxon>Cytophagia</taxon>
        <taxon>Cytophagales</taxon>
        <taxon>Fulvivirgaceae</taxon>
        <taxon>Pseudochryseolinea</taxon>
    </lineage>
</organism>
<dbReference type="SUPFAM" id="SSF54373">
    <property type="entry name" value="FAD-linked reductases, C-terminal domain"/>
    <property type="match status" value="1"/>
</dbReference>
<proteinExistence type="predicted"/>
<evidence type="ECO:0000256" key="1">
    <source>
        <dbReference type="ARBA" id="ARBA00023002"/>
    </source>
</evidence>
<dbReference type="Pfam" id="PF01266">
    <property type="entry name" value="DAO"/>
    <property type="match status" value="1"/>
</dbReference>
<accession>A0A364YAS9</accession>
<dbReference type="InterPro" id="IPR006076">
    <property type="entry name" value="FAD-dep_OxRdtase"/>
</dbReference>
<dbReference type="PANTHER" id="PTHR13847">
    <property type="entry name" value="SARCOSINE DEHYDROGENASE-RELATED"/>
    <property type="match status" value="1"/>
</dbReference>
<sequence length="358" mass="40851">MNIVLESFDYIIVGQGIAGSCLAIRLLDIGKRILVIDQPERNSSSRIAAGMFNPVTGQKMVRTWLADELFPTLHSFYRGVEQSTQSRCLYDVPLYRPFISVEEQNEWMGRSVDPIYTNFIDQVFTSPNFAHVKNPYGGLLLKQCGYLDTRAFISAVSGRIRREGVLRHEHFDDARLSPIGDGVQYGEVNAKRIIFCQGVHENRWFDWLPVRPLKGETISIQSPFREQVILNRGVYILPSDSAGRQRIGSTYNVQDKEAAITLTARMELEEKASGLVDFSIQTVDHQWGWRPTSPDRRPMLGAHPEQQSLIVFNGLGTKGISLAPYFSLVLTRWMENHKPLNKEVDIERFKSLYWKSPK</sequence>
<dbReference type="GO" id="GO:0016491">
    <property type="term" value="F:oxidoreductase activity"/>
    <property type="evidence" value="ECO:0007669"/>
    <property type="project" value="UniProtKB-KW"/>
</dbReference>
<dbReference type="EMBL" id="QMFY01000001">
    <property type="protein sequence ID" value="RAW03409.1"/>
    <property type="molecule type" value="Genomic_DNA"/>
</dbReference>
<comment type="caution">
    <text evidence="3">The sequence shown here is derived from an EMBL/GenBank/DDBJ whole genome shotgun (WGS) entry which is preliminary data.</text>
</comment>
<dbReference type="SUPFAM" id="SSF51971">
    <property type="entry name" value="Nucleotide-binding domain"/>
    <property type="match status" value="1"/>
</dbReference>
<keyword evidence="4" id="KW-1185">Reference proteome</keyword>
<name>A0A364YAS9_9BACT</name>
<dbReference type="Gene3D" id="3.30.9.10">
    <property type="entry name" value="D-Amino Acid Oxidase, subunit A, domain 2"/>
    <property type="match status" value="1"/>
</dbReference>